<accession>A0A6S6TXI4</accession>
<feature type="chain" id="PRO_5027858222" description="Tat (Twin-arginine translocation) pathway signal sequence domain protein" evidence="2">
    <location>
        <begin position="29"/>
        <end position="428"/>
    </location>
</feature>
<reference evidence="3" key="1">
    <citation type="submission" date="2020-01" db="EMBL/GenBank/DDBJ databases">
        <authorList>
            <person name="Meier V. D."/>
            <person name="Meier V D."/>
        </authorList>
    </citation>
    <scope>NUCLEOTIDE SEQUENCE</scope>
    <source>
        <strain evidence="3">HLG_WM_MAG_07</strain>
    </source>
</reference>
<evidence type="ECO:0000256" key="2">
    <source>
        <dbReference type="SAM" id="SignalP"/>
    </source>
</evidence>
<dbReference type="AlphaFoldDB" id="A0A6S6TXI4"/>
<dbReference type="NCBIfam" id="TIGR01409">
    <property type="entry name" value="TAT_signal_seq"/>
    <property type="match status" value="1"/>
</dbReference>
<gene>
    <name evidence="3" type="ORF">HELGO_WM21148</name>
</gene>
<sequence>MQRRDFLKLAGALGLTGALPTIYMQAHAADGLFNGKIFLTMHAGGGWDHSSFGDPRENPSINHWADTQKAGVAGNLRYAPMAENGQFFDKYKDFMLVVNGIDLQTNGHAAATRHRNTGNLMGGYTSLNELYAAISASGTPMPFVRAGGFDGNEGMAPFTALPDENLIRTLSNPNFGGTDKTVYAKSHMDILQKYKQERLKAQKKYHKNLPRWHEKLNELDVARLGTSELEQLGSFLPDSLDRQDLKGDNRGEVRGLHLFLAMAAAGMTATASFSTGGWDTHGDHDNRHTNALVNMTRSLDYLWTKADNMGLADRLIVHVTSDVGRTPHYNANNGKDHWSVGHDIVMMKNAPWANRIVGASGSGHQRQKIDPTTLKVDNESGIYLRPKHVHQALRSLLGIQDHEFSKRYDLNAETLPLFDPSLSTGIQV</sequence>
<dbReference type="InterPro" id="IPR010869">
    <property type="entry name" value="DUF1501"/>
</dbReference>
<dbReference type="InterPro" id="IPR006311">
    <property type="entry name" value="TAT_signal"/>
</dbReference>
<evidence type="ECO:0008006" key="4">
    <source>
        <dbReference type="Google" id="ProtNLM"/>
    </source>
</evidence>
<feature type="signal peptide" evidence="2">
    <location>
        <begin position="1"/>
        <end position="28"/>
    </location>
</feature>
<name>A0A6S6TXI4_9GAMM</name>
<protein>
    <recommendedName>
        <fullName evidence="4">Tat (Twin-arginine translocation) pathway signal sequence domain protein</fullName>
    </recommendedName>
</protein>
<dbReference type="InterPro" id="IPR019546">
    <property type="entry name" value="TAT_signal_bac_arc"/>
</dbReference>
<evidence type="ECO:0000256" key="1">
    <source>
        <dbReference type="ARBA" id="ARBA00022729"/>
    </source>
</evidence>
<keyword evidence="1 2" id="KW-0732">Signal</keyword>
<organism evidence="3">
    <name type="scientific">uncultured Thiotrichaceae bacterium</name>
    <dbReference type="NCBI Taxonomy" id="298394"/>
    <lineage>
        <taxon>Bacteria</taxon>
        <taxon>Pseudomonadati</taxon>
        <taxon>Pseudomonadota</taxon>
        <taxon>Gammaproteobacteria</taxon>
        <taxon>Thiotrichales</taxon>
        <taxon>Thiotrichaceae</taxon>
        <taxon>environmental samples</taxon>
    </lineage>
</organism>
<dbReference type="EMBL" id="CACVAY010000111">
    <property type="protein sequence ID" value="CAA6822857.1"/>
    <property type="molecule type" value="Genomic_DNA"/>
</dbReference>
<evidence type="ECO:0000313" key="3">
    <source>
        <dbReference type="EMBL" id="CAA6822857.1"/>
    </source>
</evidence>
<dbReference type="PROSITE" id="PS51318">
    <property type="entry name" value="TAT"/>
    <property type="match status" value="1"/>
</dbReference>
<dbReference type="Pfam" id="PF07394">
    <property type="entry name" value="DUF1501"/>
    <property type="match status" value="1"/>
</dbReference>
<proteinExistence type="predicted"/>